<name>A0A139IKS2_9PEZI</name>
<reference evidence="2 3" key="1">
    <citation type="submission" date="2015-07" db="EMBL/GenBank/DDBJ databases">
        <title>Comparative genomics of the Sigatoka disease complex on banana suggests a link between parallel evolutionary changes in Pseudocercospora fijiensis and Pseudocercospora eumusae and increased virulence on the banana host.</title>
        <authorList>
            <person name="Chang T.-C."/>
            <person name="Salvucci A."/>
            <person name="Crous P.W."/>
            <person name="Stergiopoulos I."/>
        </authorList>
    </citation>
    <scope>NUCLEOTIDE SEQUENCE [LARGE SCALE GENOMIC DNA]</scope>
    <source>
        <strain evidence="2 3">CBS 116634</strain>
    </source>
</reference>
<organism evidence="2 3">
    <name type="scientific">Pseudocercospora musae</name>
    <dbReference type="NCBI Taxonomy" id="113226"/>
    <lineage>
        <taxon>Eukaryota</taxon>
        <taxon>Fungi</taxon>
        <taxon>Dikarya</taxon>
        <taxon>Ascomycota</taxon>
        <taxon>Pezizomycotina</taxon>
        <taxon>Dothideomycetes</taxon>
        <taxon>Dothideomycetidae</taxon>
        <taxon>Mycosphaerellales</taxon>
        <taxon>Mycosphaerellaceae</taxon>
        <taxon>Pseudocercospora</taxon>
    </lineage>
</organism>
<dbReference type="AlphaFoldDB" id="A0A139IKS2"/>
<protein>
    <submittedName>
        <fullName evidence="2">Uncharacterized protein</fullName>
    </submittedName>
</protein>
<gene>
    <name evidence="2" type="ORF">AC579_2205</name>
</gene>
<keyword evidence="3" id="KW-1185">Reference proteome</keyword>
<evidence type="ECO:0000313" key="3">
    <source>
        <dbReference type="Proteomes" id="UP000073492"/>
    </source>
</evidence>
<dbReference type="Proteomes" id="UP000073492">
    <property type="component" value="Unassembled WGS sequence"/>
</dbReference>
<proteinExistence type="predicted"/>
<dbReference type="EMBL" id="LFZO01000059">
    <property type="protein sequence ID" value="KXT15373.1"/>
    <property type="molecule type" value="Genomic_DNA"/>
</dbReference>
<comment type="caution">
    <text evidence="2">The sequence shown here is derived from an EMBL/GenBank/DDBJ whole genome shotgun (WGS) entry which is preliminary data.</text>
</comment>
<accession>A0A139IKS2</accession>
<feature type="compositionally biased region" description="Polar residues" evidence="1">
    <location>
        <begin position="198"/>
        <end position="207"/>
    </location>
</feature>
<feature type="region of interest" description="Disordered" evidence="1">
    <location>
        <begin position="186"/>
        <end position="207"/>
    </location>
</feature>
<sequence length="207" mass="21936">MGLIREGVLQSLTFVYPAGGKVLLSGGYAAPRLSDGYPLLGCGGSICILSTGILSLDDVGKPYGPSTDGESPSRRLCDILPALDACSDAWPDGRIIAQISLDVGRNDMAVDTFTGDEPLARYFLRHDGHTDGLFPDGGTHRTTEGNAGTKWRVEGGGWRVEGEGRGRDGRGVRGKDSRRHCEELLGGWLSAEDETGGEASSVSARRE</sequence>
<evidence type="ECO:0000256" key="1">
    <source>
        <dbReference type="SAM" id="MobiDB-lite"/>
    </source>
</evidence>
<evidence type="ECO:0000313" key="2">
    <source>
        <dbReference type="EMBL" id="KXT15373.1"/>
    </source>
</evidence>